<dbReference type="GO" id="GO:0006811">
    <property type="term" value="P:monoatomic ion transport"/>
    <property type="evidence" value="ECO:0007669"/>
    <property type="project" value="UniProtKB-KW"/>
</dbReference>
<name>A0A4R3YJZ0_9GAMM</name>
<dbReference type="Proteomes" id="UP000295645">
    <property type="component" value="Unassembled WGS sequence"/>
</dbReference>
<dbReference type="Pfam" id="PF00593">
    <property type="entry name" value="TonB_dep_Rec_b-barrel"/>
    <property type="match status" value="1"/>
</dbReference>
<dbReference type="InterPro" id="IPR012910">
    <property type="entry name" value="Plug_dom"/>
</dbReference>
<dbReference type="InterPro" id="IPR000531">
    <property type="entry name" value="Beta-barrel_TonB"/>
</dbReference>
<reference evidence="15 16" key="1">
    <citation type="submission" date="2019-03" db="EMBL/GenBank/DDBJ databases">
        <title>Above-ground endophytic microbial communities from plants in different locations in the United States.</title>
        <authorList>
            <person name="Frank C."/>
        </authorList>
    </citation>
    <scope>NUCLEOTIDE SEQUENCE [LARGE SCALE GENOMIC DNA]</scope>
    <source>
        <strain evidence="15 16">LP_13_YM</strain>
    </source>
</reference>
<feature type="domain" description="TonB-dependent receptor-like beta-barrel" evidence="13">
    <location>
        <begin position="227"/>
        <end position="593"/>
    </location>
</feature>
<evidence type="ECO:0000259" key="14">
    <source>
        <dbReference type="Pfam" id="PF07715"/>
    </source>
</evidence>
<dbReference type="InterPro" id="IPR039426">
    <property type="entry name" value="TonB-dep_rcpt-like"/>
</dbReference>
<comment type="similarity">
    <text evidence="10 11">Belongs to the TonB-dependent receptor family.</text>
</comment>
<keyword evidence="16" id="KW-1185">Reference proteome</keyword>
<evidence type="ECO:0000256" key="5">
    <source>
        <dbReference type="ARBA" id="ARBA00022729"/>
    </source>
</evidence>
<dbReference type="Pfam" id="PF07715">
    <property type="entry name" value="Plug"/>
    <property type="match status" value="1"/>
</dbReference>
<dbReference type="SUPFAM" id="SSF56935">
    <property type="entry name" value="Porins"/>
    <property type="match status" value="1"/>
</dbReference>
<evidence type="ECO:0000256" key="8">
    <source>
        <dbReference type="ARBA" id="ARBA00023136"/>
    </source>
</evidence>
<evidence type="ECO:0000256" key="2">
    <source>
        <dbReference type="ARBA" id="ARBA00022448"/>
    </source>
</evidence>
<sequence length="621" mass="67709">MKKTLLATALLSCIAAAHAADQNTANKLDPVVVTATRSAMPLDETLAPVTVITRDDIERLQPQSVADLLTGLPGISIANSGGLGQQTSLFMRGSNSSHTLVLVDGVRIGTVGAGIPAYEQLPVEQIDHIEIVRGPRSSLYGSDAIGGVIQIFTRHGQAGEAPTPSISMTGGSHGLVGGQFGLSGGDGHGWYNASLGGQYTTGINACRVGAAKAFAGCFVDEPDKDSYRTYNGALSGGYRFDDGTELAANWLRSKGDIEYDGSYQNFTRRSQQVAGAKLAFSPLDMWRMTFNVGQNIDRADNYLNGAEYNANMKRTGYLYSKRNQASWQNDFTLAPGQILSAGVDYQKEHLDSDTGYARDNRNNTGVFALYQGIFGPHEIQLSVRRDHNSQFDNHTTGAAAYGFRFDNGMKVTASYGTSFHAPSFNDVYYPYGAPVVLKPEKAKTAEIGLSGTPGIWNWAVNAYQTKFDDLIGFDSHFLPINVDKARVRGVEGQLGADVDGWHVRTYLTWQQPRNRTEGDQYNNKLARRPDQTGRIDLDRDLGDFTIGGTLTAAGKSYDNAANTRRLGGYATADLRATWRFQPGWSLQGRVANVFDHSYETVAFYNQLGRTYYVTVRYMPGQ</sequence>
<keyword evidence="4 10" id="KW-0812">Transmembrane</keyword>
<feature type="domain" description="TonB-dependent receptor plug" evidence="14">
    <location>
        <begin position="42"/>
        <end position="148"/>
    </location>
</feature>
<dbReference type="PANTHER" id="PTHR30069">
    <property type="entry name" value="TONB-DEPENDENT OUTER MEMBRANE RECEPTOR"/>
    <property type="match status" value="1"/>
</dbReference>
<dbReference type="Gene3D" id="2.170.130.10">
    <property type="entry name" value="TonB-dependent receptor, plug domain"/>
    <property type="match status" value="1"/>
</dbReference>
<evidence type="ECO:0000256" key="7">
    <source>
        <dbReference type="ARBA" id="ARBA00023077"/>
    </source>
</evidence>
<comment type="subcellular location">
    <subcellularLocation>
        <location evidence="1 10">Cell outer membrane</location>
        <topology evidence="1 10">Multi-pass membrane protein</topology>
    </subcellularLocation>
</comment>
<evidence type="ECO:0000256" key="10">
    <source>
        <dbReference type="PROSITE-ProRule" id="PRU01360"/>
    </source>
</evidence>
<keyword evidence="2 10" id="KW-0813">Transport</keyword>
<dbReference type="PROSITE" id="PS52016">
    <property type="entry name" value="TONB_DEPENDENT_REC_3"/>
    <property type="match status" value="1"/>
</dbReference>
<dbReference type="PANTHER" id="PTHR30069:SF53">
    <property type="entry name" value="COLICIN I RECEPTOR-RELATED"/>
    <property type="match status" value="1"/>
</dbReference>
<feature type="signal peptide" evidence="12">
    <location>
        <begin position="1"/>
        <end position="19"/>
    </location>
</feature>
<proteinExistence type="inferred from homology"/>
<protein>
    <submittedName>
        <fullName evidence="15">Vitamin B12 transporter</fullName>
    </submittedName>
</protein>
<dbReference type="InterPro" id="IPR036942">
    <property type="entry name" value="Beta-barrel_TonB_sf"/>
</dbReference>
<evidence type="ECO:0000256" key="4">
    <source>
        <dbReference type="ARBA" id="ARBA00022692"/>
    </source>
</evidence>
<dbReference type="GO" id="GO:0009279">
    <property type="term" value="C:cell outer membrane"/>
    <property type="evidence" value="ECO:0007669"/>
    <property type="project" value="UniProtKB-SubCell"/>
</dbReference>
<evidence type="ECO:0000313" key="16">
    <source>
        <dbReference type="Proteomes" id="UP000295645"/>
    </source>
</evidence>
<feature type="chain" id="PRO_5020912969" evidence="12">
    <location>
        <begin position="20"/>
        <end position="621"/>
    </location>
</feature>
<evidence type="ECO:0000256" key="12">
    <source>
        <dbReference type="SAM" id="SignalP"/>
    </source>
</evidence>
<dbReference type="OrthoDB" id="9764669at2"/>
<keyword evidence="9 10" id="KW-0998">Cell outer membrane</keyword>
<dbReference type="CDD" id="cd01347">
    <property type="entry name" value="ligand_gated_channel"/>
    <property type="match status" value="1"/>
</dbReference>
<dbReference type="GO" id="GO:0015889">
    <property type="term" value="P:cobalamin transport"/>
    <property type="evidence" value="ECO:0007669"/>
    <property type="project" value="TreeGrafter"/>
</dbReference>
<dbReference type="InterPro" id="IPR037066">
    <property type="entry name" value="Plug_dom_sf"/>
</dbReference>
<dbReference type="RefSeq" id="WP_132145483.1">
    <property type="nucleotide sequence ID" value="NZ_SMCS01000006.1"/>
</dbReference>
<dbReference type="Gene3D" id="2.40.170.20">
    <property type="entry name" value="TonB-dependent receptor, beta-barrel domain"/>
    <property type="match status" value="1"/>
</dbReference>
<evidence type="ECO:0000256" key="11">
    <source>
        <dbReference type="RuleBase" id="RU003357"/>
    </source>
</evidence>
<keyword evidence="6" id="KW-0406">Ion transport</keyword>
<evidence type="ECO:0000256" key="9">
    <source>
        <dbReference type="ARBA" id="ARBA00023237"/>
    </source>
</evidence>
<comment type="caution">
    <text evidence="15">The sequence shown here is derived from an EMBL/GenBank/DDBJ whole genome shotgun (WGS) entry which is preliminary data.</text>
</comment>
<evidence type="ECO:0000313" key="15">
    <source>
        <dbReference type="EMBL" id="TCV92787.1"/>
    </source>
</evidence>
<evidence type="ECO:0000256" key="6">
    <source>
        <dbReference type="ARBA" id="ARBA00023065"/>
    </source>
</evidence>
<evidence type="ECO:0000256" key="3">
    <source>
        <dbReference type="ARBA" id="ARBA00022452"/>
    </source>
</evidence>
<organism evidence="15 16">
    <name type="scientific">Luteibacter rhizovicinus</name>
    <dbReference type="NCBI Taxonomy" id="242606"/>
    <lineage>
        <taxon>Bacteria</taxon>
        <taxon>Pseudomonadati</taxon>
        <taxon>Pseudomonadota</taxon>
        <taxon>Gammaproteobacteria</taxon>
        <taxon>Lysobacterales</taxon>
        <taxon>Rhodanobacteraceae</taxon>
        <taxon>Luteibacter</taxon>
    </lineage>
</organism>
<gene>
    <name evidence="15" type="ORF">EC912_106126</name>
</gene>
<dbReference type="EMBL" id="SMCS01000006">
    <property type="protein sequence ID" value="TCV92787.1"/>
    <property type="molecule type" value="Genomic_DNA"/>
</dbReference>
<keyword evidence="8 10" id="KW-0472">Membrane</keyword>
<accession>A0A4R3YJZ0</accession>
<keyword evidence="7 11" id="KW-0798">TonB box</keyword>
<keyword evidence="3 10" id="KW-1134">Transmembrane beta strand</keyword>
<evidence type="ECO:0000259" key="13">
    <source>
        <dbReference type="Pfam" id="PF00593"/>
    </source>
</evidence>
<keyword evidence="5 12" id="KW-0732">Signal</keyword>
<dbReference type="AlphaFoldDB" id="A0A4R3YJZ0"/>
<evidence type="ECO:0000256" key="1">
    <source>
        <dbReference type="ARBA" id="ARBA00004571"/>
    </source>
</evidence>